<dbReference type="EMBL" id="BGPR01217596">
    <property type="protein sequence ID" value="GBN55583.1"/>
    <property type="molecule type" value="Genomic_DNA"/>
</dbReference>
<evidence type="ECO:0000313" key="2">
    <source>
        <dbReference type="EMBL" id="GBN55583.1"/>
    </source>
</evidence>
<feature type="non-terminal residue" evidence="3">
    <location>
        <position position="1"/>
    </location>
</feature>
<sequence>EDDQSSETEEDLSGVDSKGRTTAANLNVTSEHHQSSEDFGHKRKHETTDVDSMKKPMVFFPVHNSNRAYISISPRHRVIKLNLVFPVPSLHP</sequence>
<dbReference type="Proteomes" id="UP000499080">
    <property type="component" value="Unassembled WGS sequence"/>
</dbReference>
<feature type="compositionally biased region" description="Polar residues" evidence="1">
    <location>
        <begin position="20"/>
        <end position="29"/>
    </location>
</feature>
<feature type="compositionally biased region" description="Acidic residues" evidence="1">
    <location>
        <begin position="1"/>
        <end position="13"/>
    </location>
</feature>
<keyword evidence="4" id="KW-1185">Reference proteome</keyword>
<name>A0A4Y2PWY6_ARAVE</name>
<evidence type="ECO:0000256" key="1">
    <source>
        <dbReference type="SAM" id="MobiDB-lite"/>
    </source>
</evidence>
<reference evidence="3 4" key="1">
    <citation type="journal article" date="2019" name="Sci. Rep.">
        <title>Orb-weaving spider Araneus ventricosus genome elucidates the spidroin gene catalogue.</title>
        <authorList>
            <person name="Kono N."/>
            <person name="Nakamura H."/>
            <person name="Ohtoshi R."/>
            <person name="Moran D.A.P."/>
            <person name="Shinohara A."/>
            <person name="Yoshida Y."/>
            <person name="Fujiwara M."/>
            <person name="Mori M."/>
            <person name="Tomita M."/>
            <person name="Arakawa K."/>
        </authorList>
    </citation>
    <scope>NUCLEOTIDE SEQUENCE [LARGE SCALE GENOMIC DNA]</scope>
</reference>
<accession>A0A4Y2PWY6</accession>
<feature type="region of interest" description="Disordered" evidence="1">
    <location>
        <begin position="1"/>
        <end position="51"/>
    </location>
</feature>
<feature type="compositionally biased region" description="Basic and acidic residues" evidence="1">
    <location>
        <begin position="30"/>
        <end position="51"/>
    </location>
</feature>
<comment type="caution">
    <text evidence="3">The sequence shown here is derived from an EMBL/GenBank/DDBJ whole genome shotgun (WGS) entry which is preliminary data.</text>
</comment>
<evidence type="ECO:0000313" key="4">
    <source>
        <dbReference type="Proteomes" id="UP000499080"/>
    </source>
</evidence>
<gene>
    <name evidence="3" type="ORF">AVEN_121349_1</name>
    <name evidence="2" type="ORF">AVEN_30087_1</name>
</gene>
<dbReference type="EMBL" id="BGPR01217612">
    <property type="protein sequence ID" value="GBN55612.1"/>
    <property type="molecule type" value="Genomic_DNA"/>
</dbReference>
<evidence type="ECO:0000313" key="3">
    <source>
        <dbReference type="EMBL" id="GBN55612.1"/>
    </source>
</evidence>
<dbReference type="AlphaFoldDB" id="A0A4Y2PWY6"/>
<protein>
    <submittedName>
        <fullName evidence="3">Uncharacterized protein</fullName>
    </submittedName>
</protein>
<organism evidence="3 4">
    <name type="scientific">Araneus ventricosus</name>
    <name type="common">Orbweaver spider</name>
    <name type="synonym">Epeira ventricosa</name>
    <dbReference type="NCBI Taxonomy" id="182803"/>
    <lineage>
        <taxon>Eukaryota</taxon>
        <taxon>Metazoa</taxon>
        <taxon>Ecdysozoa</taxon>
        <taxon>Arthropoda</taxon>
        <taxon>Chelicerata</taxon>
        <taxon>Arachnida</taxon>
        <taxon>Araneae</taxon>
        <taxon>Araneomorphae</taxon>
        <taxon>Entelegynae</taxon>
        <taxon>Araneoidea</taxon>
        <taxon>Araneidae</taxon>
        <taxon>Araneus</taxon>
    </lineage>
</organism>
<proteinExistence type="predicted"/>